<dbReference type="GO" id="GO:0015128">
    <property type="term" value="F:gluconate transmembrane transporter activity"/>
    <property type="evidence" value="ECO:0007669"/>
    <property type="project" value="InterPro"/>
</dbReference>
<organism evidence="2 3">
    <name type="scientific">Dysosmobacter welbionis</name>
    <dbReference type="NCBI Taxonomy" id="2093857"/>
    <lineage>
        <taxon>Bacteria</taxon>
        <taxon>Bacillati</taxon>
        <taxon>Bacillota</taxon>
        <taxon>Clostridia</taxon>
        <taxon>Eubacteriales</taxon>
        <taxon>Oscillospiraceae</taxon>
        <taxon>Dysosmobacter</taxon>
    </lineage>
</organism>
<evidence type="ECO:0000313" key="2">
    <source>
        <dbReference type="EMBL" id="QCI60428.1"/>
    </source>
</evidence>
<dbReference type="AlphaFoldDB" id="A0A4D7ASC8"/>
<dbReference type="GO" id="GO:0005886">
    <property type="term" value="C:plasma membrane"/>
    <property type="evidence" value="ECO:0007669"/>
    <property type="project" value="TreeGrafter"/>
</dbReference>
<evidence type="ECO:0000313" key="3">
    <source>
        <dbReference type="Proteomes" id="UP000298642"/>
    </source>
</evidence>
<feature type="transmembrane region" description="Helical" evidence="1">
    <location>
        <begin position="228"/>
        <end position="245"/>
    </location>
</feature>
<keyword evidence="3" id="KW-1185">Reference proteome</keyword>
<keyword evidence="1" id="KW-1133">Transmembrane helix</keyword>
<proteinExistence type="predicted"/>
<feature type="transmembrane region" description="Helical" evidence="1">
    <location>
        <begin position="177"/>
        <end position="200"/>
    </location>
</feature>
<name>A0A4D7ASC8_9FIRM</name>
<reference evidence="3" key="1">
    <citation type="submission" date="2018-12" db="EMBL/GenBank/DDBJ databases">
        <title>Dusodibacter welbiota gen. nov., sp. nov., isolated from human faeces and emended description of the Oscillibacter genus.</title>
        <authorList>
            <person name="Le Roy T."/>
            <person name="Van der Smissen P."/>
            <person name="Delzenne N."/>
            <person name="Muccioli G."/>
            <person name="Collet J.F."/>
            <person name="Cani P.D."/>
        </authorList>
    </citation>
    <scope>NUCLEOTIDE SEQUENCE [LARGE SCALE GENOMIC DNA]</scope>
    <source>
        <strain evidence="3">J115</strain>
    </source>
</reference>
<accession>A0A4D7ASC8</accession>
<dbReference type="KEGG" id="obj:EIO64_15420"/>
<dbReference type="Pfam" id="PF02447">
    <property type="entry name" value="GntP_permease"/>
    <property type="match status" value="1"/>
</dbReference>
<dbReference type="RefSeq" id="WP_119310753.1">
    <property type="nucleotide sequence ID" value="NZ_CP034413.3"/>
</dbReference>
<dbReference type="PANTHER" id="PTHR30354">
    <property type="entry name" value="GNT FAMILY GLUCONATE TRANSPORTER"/>
    <property type="match status" value="1"/>
</dbReference>
<feature type="transmembrane region" description="Helical" evidence="1">
    <location>
        <begin position="139"/>
        <end position="157"/>
    </location>
</feature>
<gene>
    <name evidence="2" type="ORF">EIO64_15420</name>
</gene>
<protein>
    <submittedName>
        <fullName evidence="2">TRAP transporter large permease subunit</fullName>
    </submittedName>
</protein>
<keyword evidence="1" id="KW-0472">Membrane</keyword>
<dbReference type="InterPro" id="IPR003474">
    <property type="entry name" value="Glcn_transporter"/>
</dbReference>
<feature type="transmembrane region" description="Helical" evidence="1">
    <location>
        <begin position="289"/>
        <end position="308"/>
    </location>
</feature>
<dbReference type="PANTHER" id="PTHR30354:SF7">
    <property type="entry name" value="BLL7963 PROTEIN"/>
    <property type="match status" value="1"/>
</dbReference>
<feature type="transmembrane region" description="Helical" evidence="1">
    <location>
        <begin position="6"/>
        <end position="36"/>
    </location>
</feature>
<evidence type="ECO:0000256" key="1">
    <source>
        <dbReference type="SAM" id="Phobius"/>
    </source>
</evidence>
<feature type="transmembrane region" description="Helical" evidence="1">
    <location>
        <begin position="57"/>
        <end position="75"/>
    </location>
</feature>
<dbReference type="Proteomes" id="UP000298642">
    <property type="component" value="Chromosome"/>
</dbReference>
<feature type="transmembrane region" description="Helical" evidence="1">
    <location>
        <begin position="95"/>
        <end position="118"/>
    </location>
</feature>
<keyword evidence="1" id="KW-0812">Transmembrane</keyword>
<dbReference type="EMBL" id="CP034413">
    <property type="protein sequence ID" value="QCI60428.1"/>
    <property type="molecule type" value="Genomic_DNA"/>
</dbReference>
<feature type="transmembrane region" description="Helical" evidence="1">
    <location>
        <begin position="251"/>
        <end position="268"/>
    </location>
</feature>
<feature type="transmembrane region" description="Helical" evidence="1">
    <location>
        <begin position="328"/>
        <end position="355"/>
    </location>
</feature>
<feature type="transmembrane region" description="Helical" evidence="1">
    <location>
        <begin position="404"/>
        <end position="431"/>
    </location>
</feature>
<sequence length="432" mass="46104">MNILFLLLAIALFIALVLKNVPIVIATILSSIFLLLTQQMDLYDGITATYMTGFGDYVRDFFLLFMLGALFGKLVEISGAANSISTFIFRAFGDRFAIIGLIIMGIILTLGGVNLFVAMFTMYPLAMAMFRRADIPRKFFAAAYFVGCVGATMTAPFTPSIQNATPTVYLGTTVAAAAVPGMISTVLKLVFCTAYVMWVVKRAKNRGEHFEELEGEAPATEVGKESSGPSVLASVLPMLVILLVLNVAKQPIVTSLLAGIVAAFVFYFKHMPHSLKEISAEVQDSVFSGLKTISITAAAAGYGAVVAATPAFQEITDFVLNLDGNPLLIAGIATMLMAGVMNSSSGSMAIVCPILGERFLAMGVNAEALHRVIVVASSTLDSTPQSGFVCNILNHSHTTHRQGYWHVCVVSVIAPIVETLLLIPLCAMFGLA</sequence>